<dbReference type="PANTHER" id="PTHR24320:SF148">
    <property type="entry name" value="NAD(P)-BINDING ROSSMANN-FOLD SUPERFAMILY PROTEIN"/>
    <property type="match status" value="1"/>
</dbReference>
<dbReference type="InterPro" id="IPR036291">
    <property type="entry name" value="NAD(P)-bd_dom_sf"/>
</dbReference>
<organism evidence="3 4">
    <name type="scientific">Cryptosporangium japonicum</name>
    <dbReference type="NCBI Taxonomy" id="80872"/>
    <lineage>
        <taxon>Bacteria</taxon>
        <taxon>Bacillati</taxon>
        <taxon>Actinomycetota</taxon>
        <taxon>Actinomycetes</taxon>
        <taxon>Cryptosporangiales</taxon>
        <taxon>Cryptosporangiaceae</taxon>
        <taxon>Cryptosporangium</taxon>
    </lineage>
</organism>
<protein>
    <submittedName>
        <fullName evidence="3">Protochlorophyllide reductase</fullName>
    </submittedName>
</protein>
<keyword evidence="2" id="KW-0560">Oxidoreductase</keyword>
<sequence>MTGGTRGIGAAAVGELLRRDPGLRMVLLARGDARPGDRTTVVPVDLADRTSTRTAVATVRAMLADGTLPPLRGIVGNAGVSLADAIHATPDGLETTFAVNVVANHVLIAGLAPALPGPGRVVITVSDTHFGDFKHTFGTIPAPRWAEPAVLARPGAFPRPATATAGRTAYSTSKLAAIYLVHEWARRLPPGVDVVAHNPGLVPGTGLAREAGPVARLLMGVLSPPMTLTPLADSVTAAGRKLADVVLGATAAPTGSYVDRTAPALSSGESYDPERERALWEYLERIR</sequence>
<gene>
    <name evidence="3" type="ORF">GCM10009539_26960</name>
</gene>
<evidence type="ECO:0000256" key="1">
    <source>
        <dbReference type="ARBA" id="ARBA00006484"/>
    </source>
</evidence>
<dbReference type="Proteomes" id="UP001500967">
    <property type="component" value="Unassembled WGS sequence"/>
</dbReference>
<dbReference type="SUPFAM" id="SSF51735">
    <property type="entry name" value="NAD(P)-binding Rossmann-fold domains"/>
    <property type="match status" value="1"/>
</dbReference>
<dbReference type="EMBL" id="BAAAGX010000010">
    <property type="protein sequence ID" value="GAA0240260.1"/>
    <property type="molecule type" value="Genomic_DNA"/>
</dbReference>
<name>A0ABN0U6I8_9ACTN</name>
<dbReference type="PANTHER" id="PTHR24320">
    <property type="entry name" value="RETINOL DEHYDROGENASE"/>
    <property type="match status" value="1"/>
</dbReference>
<comment type="similarity">
    <text evidence="1">Belongs to the short-chain dehydrogenases/reductases (SDR) family.</text>
</comment>
<reference evidence="3 4" key="1">
    <citation type="journal article" date="2019" name="Int. J. Syst. Evol. Microbiol.">
        <title>The Global Catalogue of Microorganisms (GCM) 10K type strain sequencing project: providing services to taxonomists for standard genome sequencing and annotation.</title>
        <authorList>
            <consortium name="The Broad Institute Genomics Platform"/>
            <consortium name="The Broad Institute Genome Sequencing Center for Infectious Disease"/>
            <person name="Wu L."/>
            <person name="Ma J."/>
        </authorList>
    </citation>
    <scope>NUCLEOTIDE SEQUENCE [LARGE SCALE GENOMIC DNA]</scope>
    <source>
        <strain evidence="3 4">JCM 10425</strain>
    </source>
</reference>
<dbReference type="Gene3D" id="3.40.50.720">
    <property type="entry name" value="NAD(P)-binding Rossmann-like Domain"/>
    <property type="match status" value="1"/>
</dbReference>
<proteinExistence type="inferred from homology"/>
<evidence type="ECO:0000256" key="2">
    <source>
        <dbReference type="ARBA" id="ARBA00023002"/>
    </source>
</evidence>
<accession>A0ABN0U6I8</accession>
<evidence type="ECO:0000313" key="3">
    <source>
        <dbReference type="EMBL" id="GAA0240260.1"/>
    </source>
</evidence>
<dbReference type="Pfam" id="PF00106">
    <property type="entry name" value="adh_short"/>
    <property type="match status" value="1"/>
</dbReference>
<comment type="caution">
    <text evidence="3">The sequence shown here is derived from an EMBL/GenBank/DDBJ whole genome shotgun (WGS) entry which is preliminary data.</text>
</comment>
<keyword evidence="4" id="KW-1185">Reference proteome</keyword>
<evidence type="ECO:0000313" key="4">
    <source>
        <dbReference type="Proteomes" id="UP001500967"/>
    </source>
</evidence>
<dbReference type="InterPro" id="IPR002347">
    <property type="entry name" value="SDR_fam"/>
</dbReference>